<evidence type="ECO:0000313" key="3">
    <source>
        <dbReference type="Proteomes" id="UP000029737"/>
    </source>
</evidence>
<name>A0ABR4X6T3_9ACTN</name>
<dbReference type="Proteomes" id="UP000029737">
    <property type="component" value="Unassembled WGS sequence"/>
</dbReference>
<dbReference type="EMBL" id="JPMV01000012">
    <property type="protein sequence ID" value="KGI82379.1"/>
    <property type="molecule type" value="Genomic_DNA"/>
</dbReference>
<evidence type="ECO:0000256" key="1">
    <source>
        <dbReference type="SAM" id="MobiDB-lite"/>
    </source>
</evidence>
<sequence length="59" mass="5964">MAVPCPAGAIIGRSRGTSSTAAVTTVSTSLGVREKNSPVPPAANSPAAPYPPSHRMFSR</sequence>
<feature type="region of interest" description="Disordered" evidence="1">
    <location>
        <begin position="1"/>
        <end position="59"/>
    </location>
</feature>
<keyword evidence="3" id="KW-1185">Reference proteome</keyword>
<gene>
    <name evidence="2" type="ORF">IL38_06540</name>
</gene>
<protein>
    <submittedName>
        <fullName evidence="2">Uncharacterized protein</fullName>
    </submittedName>
</protein>
<organism evidence="2 3">
    <name type="scientific">Actinopolyspora erythraea</name>
    <dbReference type="NCBI Taxonomy" id="414996"/>
    <lineage>
        <taxon>Bacteria</taxon>
        <taxon>Bacillati</taxon>
        <taxon>Actinomycetota</taxon>
        <taxon>Actinomycetes</taxon>
        <taxon>Actinopolysporales</taxon>
        <taxon>Actinopolysporaceae</taxon>
        <taxon>Actinopolyspora</taxon>
    </lineage>
</organism>
<feature type="compositionally biased region" description="Low complexity" evidence="1">
    <location>
        <begin position="17"/>
        <end position="29"/>
    </location>
</feature>
<evidence type="ECO:0000313" key="2">
    <source>
        <dbReference type="EMBL" id="KGI82379.1"/>
    </source>
</evidence>
<comment type="caution">
    <text evidence="2">The sequence shown here is derived from an EMBL/GenBank/DDBJ whole genome shotgun (WGS) entry which is preliminary data.</text>
</comment>
<accession>A0ABR4X6T3</accession>
<proteinExistence type="predicted"/>
<feature type="compositionally biased region" description="Pro residues" evidence="1">
    <location>
        <begin position="38"/>
        <end position="52"/>
    </location>
</feature>
<reference evidence="2 3" key="1">
    <citation type="journal article" date="2014" name="PLoS ONE">
        <title>Identification and Characterization of a New Erythromycin Biosynthetic Gene Cluster in Actinopolyspora erythraea YIM90600, a Novel Erythronolide-Producing Halophilic Actinomycete Isolated from Salt Field.</title>
        <authorList>
            <person name="Chen D."/>
            <person name="Feng J."/>
            <person name="Huang L."/>
            <person name="Zhang Q."/>
            <person name="Wu J."/>
            <person name="Zhu X."/>
            <person name="Duan Y."/>
            <person name="Xu Z."/>
        </authorList>
    </citation>
    <scope>NUCLEOTIDE SEQUENCE [LARGE SCALE GENOMIC DNA]</scope>
    <source>
        <strain evidence="2 3">YIM90600</strain>
    </source>
</reference>